<dbReference type="PROSITE" id="PS51186">
    <property type="entry name" value="GNAT"/>
    <property type="match status" value="1"/>
</dbReference>
<evidence type="ECO:0000313" key="3">
    <source>
        <dbReference type="Proteomes" id="UP001596250"/>
    </source>
</evidence>
<evidence type="ECO:0000313" key="2">
    <source>
        <dbReference type="EMBL" id="MFC5986908.1"/>
    </source>
</evidence>
<dbReference type="InterPro" id="IPR000182">
    <property type="entry name" value="GNAT_dom"/>
</dbReference>
<dbReference type="Proteomes" id="UP001596250">
    <property type="component" value="Unassembled WGS sequence"/>
</dbReference>
<dbReference type="SUPFAM" id="SSF55729">
    <property type="entry name" value="Acyl-CoA N-acyltransferases (Nat)"/>
    <property type="match status" value="1"/>
</dbReference>
<gene>
    <name evidence="2" type="ORF">ACFPXP_10825</name>
</gene>
<accession>A0ABW1IPY2</accession>
<organism evidence="2 3">
    <name type="scientific">Marinicrinis lubricantis</name>
    <dbReference type="NCBI Taxonomy" id="2086470"/>
    <lineage>
        <taxon>Bacteria</taxon>
        <taxon>Bacillati</taxon>
        <taxon>Bacillota</taxon>
        <taxon>Bacilli</taxon>
        <taxon>Bacillales</taxon>
        <taxon>Paenibacillaceae</taxon>
    </lineage>
</organism>
<dbReference type="GO" id="GO:0016746">
    <property type="term" value="F:acyltransferase activity"/>
    <property type="evidence" value="ECO:0007669"/>
    <property type="project" value="UniProtKB-KW"/>
</dbReference>
<dbReference type="EMBL" id="JBHSQV010000142">
    <property type="protein sequence ID" value="MFC5986908.1"/>
    <property type="molecule type" value="Genomic_DNA"/>
</dbReference>
<keyword evidence="2" id="KW-0012">Acyltransferase</keyword>
<feature type="domain" description="N-acetyltransferase" evidence="1">
    <location>
        <begin position="3"/>
        <end position="157"/>
    </location>
</feature>
<evidence type="ECO:0000259" key="1">
    <source>
        <dbReference type="PROSITE" id="PS51186"/>
    </source>
</evidence>
<name>A0ABW1IPY2_9BACL</name>
<dbReference type="Pfam" id="PF00583">
    <property type="entry name" value="Acetyltransf_1"/>
    <property type="match status" value="1"/>
</dbReference>
<protein>
    <submittedName>
        <fullName evidence="2">GNAT family N-acetyltransferase</fullName>
        <ecNumber evidence="2">2.3.-.-</ecNumber>
    </submittedName>
</protein>
<dbReference type="InterPro" id="IPR016181">
    <property type="entry name" value="Acyl_CoA_acyltransferase"/>
</dbReference>
<reference evidence="3" key="1">
    <citation type="journal article" date="2019" name="Int. J. Syst. Evol. Microbiol.">
        <title>The Global Catalogue of Microorganisms (GCM) 10K type strain sequencing project: providing services to taxonomists for standard genome sequencing and annotation.</title>
        <authorList>
            <consortium name="The Broad Institute Genomics Platform"/>
            <consortium name="The Broad Institute Genome Sequencing Center for Infectious Disease"/>
            <person name="Wu L."/>
            <person name="Ma J."/>
        </authorList>
    </citation>
    <scope>NUCLEOTIDE SEQUENCE [LARGE SCALE GENOMIC DNA]</scope>
    <source>
        <strain evidence="3">CCM 8749</strain>
    </source>
</reference>
<sequence>MAFTWVEASQKPVFLEEIIQFFWNAWGTRDNYLFYKDCIEHSLDSSIDLPKFYLLLEDGEIIGSYALLINDLISRQDLFPWLACLYVRPEARGHRVGEQMLNHACEEAKKKGYSHLYLCSTLEGYYEKAGWNFFGNGYGVDGTHTKIYAKAIGGGWE</sequence>
<keyword evidence="3" id="KW-1185">Reference proteome</keyword>
<dbReference type="Gene3D" id="3.40.630.30">
    <property type="match status" value="1"/>
</dbReference>
<keyword evidence="2" id="KW-0808">Transferase</keyword>
<proteinExistence type="predicted"/>
<comment type="caution">
    <text evidence="2">The sequence shown here is derived from an EMBL/GenBank/DDBJ whole genome shotgun (WGS) entry which is preliminary data.</text>
</comment>
<dbReference type="RefSeq" id="WP_379894217.1">
    <property type="nucleotide sequence ID" value="NZ_CBCSCT010000063.1"/>
</dbReference>
<dbReference type="CDD" id="cd04301">
    <property type="entry name" value="NAT_SF"/>
    <property type="match status" value="1"/>
</dbReference>
<dbReference type="EC" id="2.3.-.-" evidence="2"/>